<feature type="domain" description="Release factor glutamine methyltransferase N-terminal" evidence="7">
    <location>
        <begin position="9"/>
        <end position="77"/>
    </location>
</feature>
<dbReference type="InterPro" id="IPR007848">
    <property type="entry name" value="Small_mtfrase_dom"/>
</dbReference>
<feature type="binding site" evidence="5">
    <location>
        <position position="195"/>
    </location>
    <ligand>
        <name>S-adenosyl-L-methionine</name>
        <dbReference type="ChEBI" id="CHEBI:59789"/>
    </ligand>
</feature>
<dbReference type="Pfam" id="PF17827">
    <property type="entry name" value="PrmC_N"/>
    <property type="match status" value="1"/>
</dbReference>
<dbReference type="Proteomes" id="UP001596142">
    <property type="component" value="Unassembled WGS sequence"/>
</dbReference>
<dbReference type="PANTHER" id="PTHR18895:SF74">
    <property type="entry name" value="MTRF1L RELEASE FACTOR GLUTAMINE METHYLTRANSFERASE"/>
    <property type="match status" value="1"/>
</dbReference>
<evidence type="ECO:0000256" key="3">
    <source>
        <dbReference type="ARBA" id="ARBA00022691"/>
    </source>
</evidence>
<dbReference type="HAMAP" id="MF_02126">
    <property type="entry name" value="RF_methyltr_PrmC"/>
    <property type="match status" value="1"/>
</dbReference>
<keyword evidence="9" id="KW-1185">Reference proteome</keyword>
<dbReference type="PROSITE" id="PS00092">
    <property type="entry name" value="N6_MTASE"/>
    <property type="match status" value="1"/>
</dbReference>
<gene>
    <name evidence="5 8" type="primary">prmC</name>
    <name evidence="8" type="ORF">ACFPU1_01910</name>
</gene>
<keyword evidence="1 5" id="KW-0489">Methyltransferase</keyword>
<evidence type="ECO:0000259" key="7">
    <source>
        <dbReference type="Pfam" id="PF17827"/>
    </source>
</evidence>
<dbReference type="NCBIfam" id="TIGR00536">
    <property type="entry name" value="hemK_fam"/>
    <property type="match status" value="1"/>
</dbReference>
<dbReference type="SUPFAM" id="SSF53335">
    <property type="entry name" value="S-adenosyl-L-methionine-dependent methyltransferases"/>
    <property type="match status" value="1"/>
</dbReference>
<dbReference type="CDD" id="cd02440">
    <property type="entry name" value="AdoMet_MTases"/>
    <property type="match status" value="1"/>
</dbReference>
<comment type="caution">
    <text evidence="5">Lacks conserved residue(s) required for the propagation of feature annotation.</text>
</comment>
<feature type="domain" description="Methyltransferase small" evidence="6">
    <location>
        <begin position="121"/>
        <end position="202"/>
    </location>
</feature>
<dbReference type="InterPro" id="IPR040758">
    <property type="entry name" value="PrmC_N"/>
</dbReference>
<accession>A0ABW0YIN3</accession>
<dbReference type="EMBL" id="JBHSOZ010000002">
    <property type="protein sequence ID" value="MFC5711531.1"/>
    <property type="molecule type" value="Genomic_DNA"/>
</dbReference>
<keyword evidence="2 5" id="KW-0808">Transferase</keyword>
<dbReference type="EC" id="2.1.1.297" evidence="5"/>
<evidence type="ECO:0000256" key="5">
    <source>
        <dbReference type="HAMAP-Rule" id="MF_02126"/>
    </source>
</evidence>
<evidence type="ECO:0000313" key="8">
    <source>
        <dbReference type="EMBL" id="MFC5711531.1"/>
    </source>
</evidence>
<dbReference type="GO" id="GO:0032259">
    <property type="term" value="P:methylation"/>
    <property type="evidence" value="ECO:0007669"/>
    <property type="project" value="UniProtKB-KW"/>
</dbReference>
<feature type="binding site" evidence="5">
    <location>
        <position position="151"/>
    </location>
    <ligand>
        <name>S-adenosyl-L-methionine</name>
        <dbReference type="ChEBI" id="CHEBI:59789"/>
    </ligand>
</feature>
<protein>
    <recommendedName>
        <fullName evidence="5">Release factor glutamine methyltransferase</fullName>
        <shortName evidence="5">RF MTase</shortName>
        <ecNumber evidence="5">2.1.1.297</ecNumber>
    </recommendedName>
    <alternativeName>
        <fullName evidence="5">N5-glutamine methyltransferase PrmC</fullName>
    </alternativeName>
    <alternativeName>
        <fullName evidence="5">Protein-(glutamine-N5) MTase PrmC</fullName>
    </alternativeName>
    <alternativeName>
        <fullName evidence="5">Protein-glutamine N-methyltransferase PrmC</fullName>
    </alternativeName>
</protein>
<evidence type="ECO:0000256" key="2">
    <source>
        <dbReference type="ARBA" id="ARBA00022679"/>
    </source>
</evidence>
<dbReference type="RefSeq" id="WP_385937898.1">
    <property type="nucleotide sequence ID" value="NZ_JBHSOZ010000002.1"/>
</dbReference>
<feature type="binding site" evidence="5">
    <location>
        <begin position="195"/>
        <end position="198"/>
    </location>
    <ligand>
        <name>substrate</name>
    </ligand>
</feature>
<evidence type="ECO:0000256" key="4">
    <source>
        <dbReference type="ARBA" id="ARBA00048391"/>
    </source>
</evidence>
<evidence type="ECO:0000256" key="1">
    <source>
        <dbReference type="ARBA" id="ARBA00022603"/>
    </source>
</evidence>
<dbReference type="InterPro" id="IPR019874">
    <property type="entry name" value="RF_methyltr_PrmC"/>
</dbReference>
<dbReference type="Gene3D" id="3.40.50.150">
    <property type="entry name" value="Vaccinia Virus protein VP39"/>
    <property type="match status" value="1"/>
</dbReference>
<proteinExistence type="inferred from homology"/>
<dbReference type="Gene3D" id="1.10.8.10">
    <property type="entry name" value="DNA helicase RuvA subunit, C-terminal domain"/>
    <property type="match status" value="1"/>
</dbReference>
<sequence length="295" mass="32682">MKKPDYIYEALNWASSFLEKKGREAKSGEWLMRHHLGASWTDLHMKRRDPLPEKIWDGFLADVKRHGEGVPVQHLIGYEEFYGRSFRVDERVLIPRPETEELVHGVLQEIKAWPRRQEGSSLEVVDVGTGSGAIAVSLALEAEHISVTAIDVEEPALEVAGSNARALGADVHFLQGDLFSPLVQQGKKVDVVVSNPPYIPEEDRESLDTVVKDFEPGTALFAGEDGLVCYRRLAADLPKVLKKPGLAAFEVGAGQGETVARLLREAFSETPDVDVTVREDINGKDRMVFCKVGLD</sequence>
<dbReference type="Pfam" id="PF05175">
    <property type="entry name" value="MTS"/>
    <property type="match status" value="1"/>
</dbReference>
<organism evidence="8 9">
    <name type="scientific">Thalassorhabdus alkalitolerans</name>
    <dbReference type="NCBI Taxonomy" id="2282697"/>
    <lineage>
        <taxon>Bacteria</taxon>
        <taxon>Bacillati</taxon>
        <taxon>Bacillota</taxon>
        <taxon>Bacilli</taxon>
        <taxon>Bacillales</taxon>
        <taxon>Bacillaceae</taxon>
        <taxon>Thalassorhabdus</taxon>
    </lineage>
</organism>
<dbReference type="NCBIfam" id="TIGR03534">
    <property type="entry name" value="RF_mod_PrmC"/>
    <property type="match status" value="1"/>
</dbReference>
<dbReference type="InterPro" id="IPR002052">
    <property type="entry name" value="DNA_methylase_N6_adenine_CS"/>
</dbReference>
<feature type="binding site" evidence="5">
    <location>
        <begin position="128"/>
        <end position="132"/>
    </location>
    <ligand>
        <name>S-adenosyl-L-methionine</name>
        <dbReference type="ChEBI" id="CHEBI:59789"/>
    </ligand>
</feature>
<comment type="caution">
    <text evidence="8">The sequence shown here is derived from an EMBL/GenBank/DDBJ whole genome shotgun (WGS) entry which is preliminary data.</text>
</comment>
<dbReference type="InterPro" id="IPR029063">
    <property type="entry name" value="SAM-dependent_MTases_sf"/>
</dbReference>
<evidence type="ECO:0000313" key="9">
    <source>
        <dbReference type="Proteomes" id="UP001596142"/>
    </source>
</evidence>
<comment type="catalytic activity">
    <reaction evidence="4 5">
        <text>L-glutaminyl-[peptide chain release factor] + S-adenosyl-L-methionine = N(5)-methyl-L-glutaminyl-[peptide chain release factor] + S-adenosyl-L-homocysteine + H(+)</text>
        <dbReference type="Rhea" id="RHEA:42896"/>
        <dbReference type="Rhea" id="RHEA-COMP:10271"/>
        <dbReference type="Rhea" id="RHEA-COMP:10272"/>
        <dbReference type="ChEBI" id="CHEBI:15378"/>
        <dbReference type="ChEBI" id="CHEBI:30011"/>
        <dbReference type="ChEBI" id="CHEBI:57856"/>
        <dbReference type="ChEBI" id="CHEBI:59789"/>
        <dbReference type="ChEBI" id="CHEBI:61891"/>
        <dbReference type="EC" id="2.1.1.297"/>
    </reaction>
</comment>
<dbReference type="InterPro" id="IPR004556">
    <property type="entry name" value="HemK-like"/>
</dbReference>
<name>A0ABW0YIN3_9BACI</name>
<dbReference type="InterPro" id="IPR050320">
    <property type="entry name" value="N5-glutamine_MTase"/>
</dbReference>
<dbReference type="PANTHER" id="PTHR18895">
    <property type="entry name" value="HEMK METHYLTRANSFERASE"/>
    <property type="match status" value="1"/>
</dbReference>
<dbReference type="GO" id="GO:0102559">
    <property type="term" value="F:peptide chain release factor N(5)-glutamine methyltransferase activity"/>
    <property type="evidence" value="ECO:0007669"/>
    <property type="project" value="UniProtKB-EC"/>
</dbReference>
<keyword evidence="3 5" id="KW-0949">S-adenosyl-L-methionine</keyword>
<comment type="function">
    <text evidence="5">Methylates the class 1 translation termination release factors RF1/PrfA and RF2/PrfB on the glutamine residue of the universally conserved GGQ motif.</text>
</comment>
<evidence type="ECO:0000259" key="6">
    <source>
        <dbReference type="Pfam" id="PF05175"/>
    </source>
</evidence>
<comment type="similarity">
    <text evidence="5">Belongs to the protein N5-glutamine methyltransferase family. PrmC subfamily.</text>
</comment>
<reference evidence="9" key="1">
    <citation type="journal article" date="2019" name="Int. J. Syst. Evol. Microbiol.">
        <title>The Global Catalogue of Microorganisms (GCM) 10K type strain sequencing project: providing services to taxonomists for standard genome sequencing and annotation.</title>
        <authorList>
            <consortium name="The Broad Institute Genomics Platform"/>
            <consortium name="The Broad Institute Genome Sequencing Center for Infectious Disease"/>
            <person name="Wu L."/>
            <person name="Ma J."/>
        </authorList>
    </citation>
    <scope>NUCLEOTIDE SEQUENCE [LARGE SCALE GENOMIC DNA]</scope>
    <source>
        <strain evidence="9">CECT 7184</strain>
    </source>
</reference>